<evidence type="ECO:0000256" key="3">
    <source>
        <dbReference type="ARBA" id="ARBA00023295"/>
    </source>
</evidence>
<reference evidence="6" key="1">
    <citation type="submission" date="2016-02" db="EMBL/GenBank/DDBJ databases">
        <authorList>
            <person name="Schultz-Johansen M."/>
            <person name="Glaring M.A."/>
            <person name="Bech P.K."/>
            <person name="Stougaard P."/>
        </authorList>
    </citation>
    <scope>NUCLEOTIDE SEQUENCE [LARGE SCALE GENOMIC DNA]</scope>
    <source>
        <strain evidence="6">S66</strain>
    </source>
</reference>
<evidence type="ECO:0000313" key="6">
    <source>
        <dbReference type="Proteomes" id="UP000070299"/>
    </source>
</evidence>
<evidence type="ECO:0008006" key="7">
    <source>
        <dbReference type="Google" id="ProtNLM"/>
    </source>
</evidence>
<dbReference type="SUPFAM" id="SSF51126">
    <property type="entry name" value="Pectin lyase-like"/>
    <property type="match status" value="1"/>
</dbReference>
<dbReference type="Pfam" id="PF00295">
    <property type="entry name" value="Glyco_hydro_28"/>
    <property type="match status" value="1"/>
</dbReference>
<dbReference type="PROSITE" id="PS00502">
    <property type="entry name" value="POLYGALACTURONASE"/>
    <property type="match status" value="1"/>
</dbReference>
<protein>
    <recommendedName>
        <fullName evidence="7">Glycoside hydrolase</fullName>
    </recommendedName>
</protein>
<dbReference type="EMBL" id="LSNE01000020">
    <property type="protein sequence ID" value="KXI26767.1"/>
    <property type="molecule type" value="Genomic_DNA"/>
</dbReference>
<dbReference type="InterPro" id="IPR000743">
    <property type="entry name" value="Glyco_hydro_28"/>
</dbReference>
<name>A0A148KKE9_9ALTE</name>
<dbReference type="GO" id="GO:0005975">
    <property type="term" value="P:carbohydrate metabolic process"/>
    <property type="evidence" value="ECO:0007669"/>
    <property type="project" value="InterPro"/>
</dbReference>
<dbReference type="InterPro" id="IPR051801">
    <property type="entry name" value="GH28_Enzymes"/>
</dbReference>
<dbReference type="SMART" id="SM00710">
    <property type="entry name" value="PbH1"/>
    <property type="match status" value="6"/>
</dbReference>
<sequence>MIKVTIKQQSAAIAQGLLLVFLLLNRPLSAQELTLDDLYQDVPFVMPKVVLPSIPVRQVSLLQFGGVADGVSDNTQAFADAIQALVKQGGGRVIVPRGIWLTGPIQLQSNIDLHVEHGALIKFSVDRNLYPMVHTNFEGRASWRPMSPIYAKNTQNIAITGKGIIDGSGDSWRLVKKSKLTEDQWRELVASGGVVSEDNKTWYPSLEFKEGTRQSRVYDTFKYNQQQATKIKDFLRPVMVSLVDSDKILLDGPTFQNSPAWNIHILTSQNVVVRNTQVRNPWYGQNGDGIDLDSVKNALIYNNSFDVGDDAICIKSGKDEEGRLRAMPTENIIIKNNVVYHGHGGFVVGSEMSGGVKNILFSKATFIGTDIGIRFKTTRGRGGIVENIWVSDVDMVGIKGAAVSFNMYYAFNTTVTKKDRNSNKSAEPVDETTPQLKDIAISNIRAIDVGTAALFQGLPEMKLSNVTMENAYFASQKGISIVDVQDISLSNIEVHSVHDEALEIVNVKHANLTNLQLKPKAFVVVKGQESDKVSFVNNQAGLTEFPVKNSPEVKPNAVSVKFTDF</sequence>
<dbReference type="OrthoDB" id="9795222at2"/>
<dbReference type="GO" id="GO:0004650">
    <property type="term" value="F:polygalacturonase activity"/>
    <property type="evidence" value="ECO:0007669"/>
    <property type="project" value="InterPro"/>
</dbReference>
<keyword evidence="3 4" id="KW-0326">Glycosidase</keyword>
<dbReference type="Gene3D" id="2.160.20.10">
    <property type="entry name" value="Single-stranded right-handed beta-helix, Pectin lyase-like"/>
    <property type="match status" value="1"/>
</dbReference>
<evidence type="ECO:0000313" key="5">
    <source>
        <dbReference type="EMBL" id="KXI26767.1"/>
    </source>
</evidence>
<dbReference type="InterPro" id="IPR011050">
    <property type="entry name" value="Pectin_lyase_fold/virulence"/>
</dbReference>
<dbReference type="Proteomes" id="UP000070299">
    <property type="component" value="Unassembled WGS sequence"/>
</dbReference>
<dbReference type="RefSeq" id="WP_068382191.1">
    <property type="nucleotide sequence ID" value="NZ_LSNE01000020.1"/>
</dbReference>
<evidence type="ECO:0000256" key="1">
    <source>
        <dbReference type="ARBA" id="ARBA00008834"/>
    </source>
</evidence>
<dbReference type="InterPro" id="IPR012334">
    <property type="entry name" value="Pectin_lyas_fold"/>
</dbReference>
<gene>
    <name evidence="5" type="ORF">AX660_03065</name>
</gene>
<comment type="similarity">
    <text evidence="1 4">Belongs to the glycosyl hydrolase 28 family.</text>
</comment>
<keyword evidence="2 4" id="KW-0378">Hydrolase</keyword>
<dbReference type="STRING" id="1799789.AX660_03065"/>
<accession>A0A148KKE9</accession>
<dbReference type="AlphaFoldDB" id="A0A148KKE9"/>
<dbReference type="PANTHER" id="PTHR31339">
    <property type="entry name" value="PECTIN LYASE-RELATED"/>
    <property type="match status" value="1"/>
</dbReference>
<organism evidence="5 6">
    <name type="scientific">Paraglaciecola hydrolytica</name>
    <dbReference type="NCBI Taxonomy" id="1799789"/>
    <lineage>
        <taxon>Bacteria</taxon>
        <taxon>Pseudomonadati</taxon>
        <taxon>Pseudomonadota</taxon>
        <taxon>Gammaproteobacteria</taxon>
        <taxon>Alteromonadales</taxon>
        <taxon>Alteromonadaceae</taxon>
        <taxon>Paraglaciecola</taxon>
    </lineage>
</organism>
<evidence type="ECO:0000256" key="4">
    <source>
        <dbReference type="RuleBase" id="RU361169"/>
    </source>
</evidence>
<proteinExistence type="inferred from homology"/>
<dbReference type="InterPro" id="IPR006626">
    <property type="entry name" value="PbH1"/>
</dbReference>
<keyword evidence="6" id="KW-1185">Reference proteome</keyword>
<evidence type="ECO:0000256" key="2">
    <source>
        <dbReference type="ARBA" id="ARBA00022801"/>
    </source>
</evidence>
<comment type="caution">
    <text evidence="5">The sequence shown here is derived from an EMBL/GenBank/DDBJ whole genome shotgun (WGS) entry which is preliminary data.</text>
</comment>
<dbReference type="PANTHER" id="PTHR31339:SF9">
    <property type="entry name" value="PLASMIN AND FIBRONECTIN-BINDING PROTEIN A"/>
    <property type="match status" value="1"/>
</dbReference>